<protein>
    <recommendedName>
        <fullName evidence="16">Protein PBN1</fullName>
    </recommendedName>
</protein>
<comment type="caution">
    <text evidence="12">The sequence shown here is derived from an EMBL/GenBank/DDBJ whole genome shotgun (WGS) entry which is preliminary data.</text>
</comment>
<evidence type="ECO:0000256" key="7">
    <source>
        <dbReference type="ARBA" id="ARBA00022989"/>
    </source>
</evidence>
<feature type="chain" id="PRO_5036380279" description="Protein PBN1" evidence="11">
    <location>
        <begin position="21"/>
        <end position="577"/>
    </location>
</feature>
<accession>A0A6A3NS35</accession>
<keyword evidence="9" id="KW-0325">Glycoprotein</keyword>
<dbReference type="GO" id="GO:0006506">
    <property type="term" value="P:GPI anchor biosynthetic process"/>
    <property type="evidence" value="ECO:0007669"/>
    <property type="project" value="UniProtKB-UniPathway"/>
</dbReference>
<evidence type="ECO:0000313" key="14">
    <source>
        <dbReference type="Proteomes" id="UP000429607"/>
    </source>
</evidence>
<evidence type="ECO:0000256" key="11">
    <source>
        <dbReference type="SAM" id="SignalP"/>
    </source>
</evidence>
<dbReference type="GO" id="GO:0005789">
    <property type="term" value="C:endoplasmic reticulum membrane"/>
    <property type="evidence" value="ECO:0007669"/>
    <property type="project" value="UniProtKB-SubCell"/>
</dbReference>
<evidence type="ECO:0000256" key="5">
    <source>
        <dbReference type="ARBA" id="ARBA00022692"/>
    </source>
</evidence>
<dbReference type="Proteomes" id="UP000434957">
    <property type="component" value="Unassembled WGS sequence"/>
</dbReference>
<dbReference type="InterPro" id="IPR040039">
    <property type="entry name" value="PIGX"/>
</dbReference>
<evidence type="ECO:0000256" key="1">
    <source>
        <dbReference type="ARBA" id="ARBA00004389"/>
    </source>
</evidence>
<feature type="signal peptide" evidence="11">
    <location>
        <begin position="1"/>
        <end position="20"/>
    </location>
</feature>
<dbReference type="EMBL" id="QXFT01000243">
    <property type="protein sequence ID" value="KAE9349719.1"/>
    <property type="molecule type" value="Genomic_DNA"/>
</dbReference>
<evidence type="ECO:0000256" key="2">
    <source>
        <dbReference type="ARBA" id="ARBA00004687"/>
    </source>
</evidence>
<comment type="pathway">
    <text evidence="2">Glycolipid biosynthesis; glycosylphosphatidylinositol-anchor biosynthesis.</text>
</comment>
<proteinExistence type="inferred from homology"/>
<evidence type="ECO:0000256" key="6">
    <source>
        <dbReference type="ARBA" id="ARBA00022824"/>
    </source>
</evidence>
<evidence type="ECO:0000256" key="8">
    <source>
        <dbReference type="ARBA" id="ARBA00023136"/>
    </source>
</evidence>
<feature type="transmembrane region" description="Helical" evidence="10">
    <location>
        <begin position="531"/>
        <end position="556"/>
    </location>
</feature>
<organism evidence="12 14">
    <name type="scientific">Phytophthora rubi</name>
    <dbReference type="NCBI Taxonomy" id="129364"/>
    <lineage>
        <taxon>Eukaryota</taxon>
        <taxon>Sar</taxon>
        <taxon>Stramenopiles</taxon>
        <taxon>Oomycota</taxon>
        <taxon>Peronosporomycetes</taxon>
        <taxon>Peronosporales</taxon>
        <taxon>Peronosporaceae</taxon>
        <taxon>Phytophthora</taxon>
    </lineage>
</organism>
<keyword evidence="7 10" id="KW-1133">Transmembrane helix</keyword>
<evidence type="ECO:0000256" key="4">
    <source>
        <dbReference type="ARBA" id="ARBA00022502"/>
    </source>
</evidence>
<keyword evidence="8 10" id="KW-0472">Membrane</keyword>
<gene>
    <name evidence="12" type="ORF">PR001_g5537</name>
    <name evidence="13" type="ORF">PR003_g5729</name>
</gene>
<evidence type="ECO:0000313" key="12">
    <source>
        <dbReference type="EMBL" id="KAE9044006.1"/>
    </source>
</evidence>
<evidence type="ECO:0000256" key="3">
    <source>
        <dbReference type="ARBA" id="ARBA00010345"/>
    </source>
</evidence>
<evidence type="ECO:0000256" key="10">
    <source>
        <dbReference type="SAM" id="Phobius"/>
    </source>
</evidence>
<dbReference type="Proteomes" id="UP000429607">
    <property type="component" value="Unassembled WGS sequence"/>
</dbReference>
<sequence>MRRWTTSLLGALAVCGGAAASPTTLALWPQHLNTKLSVSHSAADQIIVEAPNGGALGTINTKIDAQSEVQLDPLIDAIEITWVPASTAQSSVFDRFVANSPRFDRVHTEGIHLQAKLREDAFWGDVNETQHKRIEDNVRGVLQSVLPTLETLPDLSKGFLTRSLCDYHAWKTSNPLQETLRVPTAGSPRLCYSSSFPFAPKNDGTSFYSRIVRGLQDSFFDSQSSKVERALVLAKRGFSLIQRENRLAAVTIGRKSTSSPTIEVEYLETWVAGKLDAEESWKAVLPFGEIESSLFLVASIKQDTDLYKIEYVQLQHETKLPESMSVVDIQVPYVAATASVQATIAGEGFHRRYVMDVKTTEHELCGKRSEDQVILLRIPLSSTAYLDLDEIRRMERFGELKLLSFRKHIEIERPSPVSSQHVVCLEFAMPLSNQVHLEYPIHFRYQAPSGSDLYRQASVIAPDIFLYCRGGKRSPVRSQTQTADDAARNYLQAWGLAGYPDETQSSKDGRWIRLATASPLPITEVFTPVGYLPSGGLVSSVTLLFASMGAALLLWVSAGVAKRAQSPTTSSWKGKTE</sequence>
<keyword evidence="11" id="KW-0732">Signal</keyword>
<keyword evidence="6" id="KW-0256">Endoplasmic reticulum</keyword>
<keyword evidence="5 10" id="KW-0812">Transmembrane</keyword>
<evidence type="ECO:0000256" key="9">
    <source>
        <dbReference type="ARBA" id="ARBA00023180"/>
    </source>
</evidence>
<reference evidence="12 14" key="1">
    <citation type="submission" date="2018-09" db="EMBL/GenBank/DDBJ databases">
        <title>Genomic investigation of the strawberry pathogen Phytophthora fragariae indicates pathogenicity is determined by transcriptional variation in three key races.</title>
        <authorList>
            <person name="Adams T.M."/>
            <person name="Armitage A.D."/>
            <person name="Sobczyk M.K."/>
            <person name="Bates H.J."/>
            <person name="Dunwell J.M."/>
            <person name="Nellist C.F."/>
            <person name="Harrison R.J."/>
        </authorList>
    </citation>
    <scope>NUCLEOTIDE SEQUENCE [LARGE SCALE GENOMIC DNA]</scope>
    <source>
        <strain evidence="12 14">SCRP249</strain>
        <strain evidence="13 15">SCRP333</strain>
    </source>
</reference>
<evidence type="ECO:0000313" key="13">
    <source>
        <dbReference type="EMBL" id="KAE9349719.1"/>
    </source>
</evidence>
<dbReference type="AlphaFoldDB" id="A0A6A3NS35"/>
<dbReference type="UniPathway" id="UPA00196"/>
<dbReference type="Pfam" id="PF08320">
    <property type="entry name" value="PIG-X"/>
    <property type="match status" value="1"/>
</dbReference>
<keyword evidence="15" id="KW-1185">Reference proteome</keyword>
<dbReference type="PANTHER" id="PTHR28650">
    <property type="entry name" value="PHOSPHATIDYLINOSITOL-GLYCAN BIOSYNTHESIS CLASS X PROTEIN"/>
    <property type="match status" value="1"/>
</dbReference>
<dbReference type="EMBL" id="QXFV01000248">
    <property type="protein sequence ID" value="KAE9044006.1"/>
    <property type="molecule type" value="Genomic_DNA"/>
</dbReference>
<evidence type="ECO:0000313" key="15">
    <source>
        <dbReference type="Proteomes" id="UP000434957"/>
    </source>
</evidence>
<evidence type="ECO:0008006" key="16">
    <source>
        <dbReference type="Google" id="ProtNLM"/>
    </source>
</evidence>
<dbReference type="PANTHER" id="PTHR28650:SF1">
    <property type="entry name" value="PHOSPHATIDYLINOSITOL-GLYCAN BIOSYNTHESIS CLASS X PROTEIN"/>
    <property type="match status" value="1"/>
</dbReference>
<dbReference type="InterPro" id="IPR013233">
    <property type="entry name" value="PIG-X/PBN1"/>
</dbReference>
<keyword evidence="4" id="KW-0337">GPI-anchor biosynthesis</keyword>
<comment type="similarity">
    <text evidence="3">Belongs to the PIGX family.</text>
</comment>
<name>A0A6A3NS35_9STRA</name>
<comment type="subcellular location">
    <subcellularLocation>
        <location evidence="1">Endoplasmic reticulum membrane</location>
        <topology evidence="1">Single-pass membrane protein</topology>
    </subcellularLocation>
</comment>